<dbReference type="FunFam" id="3.30.200.20:FF:000042">
    <property type="entry name" value="Aurora kinase A"/>
    <property type="match status" value="1"/>
</dbReference>
<feature type="binding site" evidence="10">
    <location>
        <position position="41"/>
    </location>
    <ligand>
        <name>ATP</name>
        <dbReference type="ChEBI" id="CHEBI:30616"/>
    </ligand>
</feature>
<sequence length="477" mass="52455">MNISSQDPRELFQLQELLGKGSFGSVYKAVDKKTGELVAAKIIFIDPEEEDESLREVQKEVDILQSCDHPNVVRYIGAYRDTNRLWIVLDYCEGNSLNDIMNLLEAPLEERQIAAVMRFALEGLVYIHSVYKIHRDIKAGNILLSRDGQVKLADFGVSAQLTNTMARRNTFVGTPYWMAPEVIKEERYDGRADVWSLGITAIELAEGVPPRSSIHPMRVLFHIPRDPAPTLDGPYTPVFKDFVAQCLIKNQKFRPTAAKLLAHPFIRDVPSRLSNPLLADLVSAALEASVSSARFTNYETEVMSQYQTAVSSDTIDNGMGTVAARPSAEASTATYIPEYMRSPQAQAEAQEAKDKLEASAIPPRTPVIGNSDMVTTLQGIASIHCVTGLPVVSALAAPPSATLGGAQCRNEMVHGGKGELVQLTESGEMPNDIDNMLREAAALAYRAKYLPRDPAGRAALVRERDAWTQLARSIMKV</sequence>
<comment type="catalytic activity">
    <reaction evidence="8">
        <text>L-threonyl-[protein] + ATP = O-phospho-L-threonyl-[protein] + ADP + H(+)</text>
        <dbReference type="Rhea" id="RHEA:46608"/>
        <dbReference type="Rhea" id="RHEA-COMP:11060"/>
        <dbReference type="Rhea" id="RHEA-COMP:11605"/>
        <dbReference type="ChEBI" id="CHEBI:15378"/>
        <dbReference type="ChEBI" id="CHEBI:30013"/>
        <dbReference type="ChEBI" id="CHEBI:30616"/>
        <dbReference type="ChEBI" id="CHEBI:61977"/>
        <dbReference type="ChEBI" id="CHEBI:456216"/>
        <dbReference type="EC" id="2.7.11.1"/>
    </reaction>
</comment>
<evidence type="ECO:0000256" key="9">
    <source>
        <dbReference type="ARBA" id="ARBA00048679"/>
    </source>
</evidence>
<evidence type="ECO:0000256" key="5">
    <source>
        <dbReference type="ARBA" id="ARBA00022741"/>
    </source>
</evidence>
<evidence type="ECO:0000256" key="3">
    <source>
        <dbReference type="ARBA" id="ARBA00022527"/>
    </source>
</evidence>
<comment type="similarity">
    <text evidence="1">Belongs to the protein kinase superfamily. STE Ser/Thr protein kinase family. STE20 subfamily.</text>
</comment>
<evidence type="ECO:0000256" key="6">
    <source>
        <dbReference type="ARBA" id="ARBA00022777"/>
    </source>
</evidence>
<dbReference type="InterPro" id="IPR017441">
    <property type="entry name" value="Protein_kinase_ATP_BS"/>
</dbReference>
<dbReference type="EMBL" id="JAHDYR010000053">
    <property type="protein sequence ID" value="KAG9391617.1"/>
    <property type="molecule type" value="Genomic_DNA"/>
</dbReference>
<dbReference type="FunFam" id="1.10.510.10:FF:000499">
    <property type="entry name" value="Serine/threonine-protein kinase KIC1"/>
    <property type="match status" value="1"/>
</dbReference>
<keyword evidence="7 10" id="KW-0067">ATP-binding</keyword>
<evidence type="ECO:0000256" key="4">
    <source>
        <dbReference type="ARBA" id="ARBA00022679"/>
    </source>
</evidence>
<dbReference type="InterPro" id="IPR000719">
    <property type="entry name" value="Prot_kinase_dom"/>
</dbReference>
<gene>
    <name evidence="12" type="ORF">J8273_6382</name>
</gene>
<accession>A0A8J6B7H1</accession>
<evidence type="ECO:0000259" key="11">
    <source>
        <dbReference type="PROSITE" id="PS50011"/>
    </source>
</evidence>
<keyword evidence="5 10" id="KW-0547">Nucleotide-binding</keyword>
<dbReference type="GO" id="GO:0004674">
    <property type="term" value="F:protein serine/threonine kinase activity"/>
    <property type="evidence" value="ECO:0007669"/>
    <property type="project" value="UniProtKB-KW"/>
</dbReference>
<evidence type="ECO:0000313" key="13">
    <source>
        <dbReference type="Proteomes" id="UP000717585"/>
    </source>
</evidence>
<dbReference type="PANTHER" id="PTHR48012">
    <property type="entry name" value="STERILE20-LIKE KINASE, ISOFORM B-RELATED"/>
    <property type="match status" value="1"/>
</dbReference>
<evidence type="ECO:0000313" key="12">
    <source>
        <dbReference type="EMBL" id="KAG9391617.1"/>
    </source>
</evidence>
<keyword evidence="4" id="KW-0808">Transferase</keyword>
<name>A0A8J6B7H1_9EUKA</name>
<feature type="domain" description="Protein kinase" evidence="11">
    <location>
        <begin position="12"/>
        <end position="266"/>
    </location>
</feature>
<dbReference type="AlphaFoldDB" id="A0A8J6B7H1"/>
<dbReference type="SUPFAM" id="SSF56112">
    <property type="entry name" value="Protein kinase-like (PK-like)"/>
    <property type="match status" value="1"/>
</dbReference>
<protein>
    <recommendedName>
        <fullName evidence="2">non-specific serine/threonine protein kinase</fullName>
        <ecNumber evidence="2">2.7.11.1</ecNumber>
    </recommendedName>
</protein>
<organism evidence="12 13">
    <name type="scientific">Carpediemonas membranifera</name>
    <dbReference type="NCBI Taxonomy" id="201153"/>
    <lineage>
        <taxon>Eukaryota</taxon>
        <taxon>Metamonada</taxon>
        <taxon>Carpediemonas-like organisms</taxon>
        <taxon>Carpediemonas</taxon>
    </lineage>
</organism>
<dbReference type="Pfam" id="PF00069">
    <property type="entry name" value="Pkinase"/>
    <property type="match status" value="1"/>
</dbReference>
<dbReference type="GO" id="GO:0005524">
    <property type="term" value="F:ATP binding"/>
    <property type="evidence" value="ECO:0007669"/>
    <property type="project" value="UniProtKB-UniRule"/>
</dbReference>
<keyword evidence="6 12" id="KW-0418">Kinase</keyword>
<dbReference type="EC" id="2.7.11.1" evidence="2"/>
<keyword evidence="3" id="KW-0723">Serine/threonine-protein kinase</keyword>
<dbReference type="Proteomes" id="UP000717585">
    <property type="component" value="Unassembled WGS sequence"/>
</dbReference>
<comment type="caution">
    <text evidence="12">The sequence shown here is derived from an EMBL/GenBank/DDBJ whole genome shotgun (WGS) entry which is preliminary data.</text>
</comment>
<evidence type="ECO:0000256" key="2">
    <source>
        <dbReference type="ARBA" id="ARBA00012513"/>
    </source>
</evidence>
<evidence type="ECO:0000256" key="10">
    <source>
        <dbReference type="PROSITE-ProRule" id="PRU10141"/>
    </source>
</evidence>
<reference evidence="12" key="1">
    <citation type="submission" date="2021-05" db="EMBL/GenBank/DDBJ databases">
        <title>A free-living protist that lacks canonical eukaryotic 1 DNA replication and segregation systems.</title>
        <authorList>
            <person name="Salas-Leiva D.E."/>
            <person name="Tromer E.C."/>
            <person name="Curtis B.A."/>
            <person name="Jerlstrom-Hultqvist J."/>
            <person name="Kolisko M."/>
            <person name="Yi Z."/>
            <person name="Salas-Leiva J.S."/>
            <person name="Gallot-Lavallee L."/>
            <person name="Kops G.J.P.L."/>
            <person name="Archibald J.M."/>
            <person name="Simpson A.G.B."/>
            <person name="Roger A.J."/>
        </authorList>
    </citation>
    <scope>NUCLEOTIDE SEQUENCE</scope>
    <source>
        <strain evidence="12">BICM</strain>
    </source>
</reference>
<dbReference type="PROSITE" id="PS00107">
    <property type="entry name" value="PROTEIN_KINASE_ATP"/>
    <property type="match status" value="1"/>
</dbReference>
<dbReference type="Gene3D" id="1.10.510.10">
    <property type="entry name" value="Transferase(Phosphotransferase) domain 1"/>
    <property type="match status" value="1"/>
</dbReference>
<dbReference type="OrthoDB" id="10027016at2759"/>
<dbReference type="SMART" id="SM00220">
    <property type="entry name" value="S_TKc"/>
    <property type="match status" value="1"/>
</dbReference>
<dbReference type="GO" id="GO:0005737">
    <property type="term" value="C:cytoplasm"/>
    <property type="evidence" value="ECO:0007669"/>
    <property type="project" value="TreeGrafter"/>
</dbReference>
<comment type="catalytic activity">
    <reaction evidence="9">
        <text>L-seryl-[protein] + ATP = O-phospho-L-seryl-[protein] + ADP + H(+)</text>
        <dbReference type="Rhea" id="RHEA:17989"/>
        <dbReference type="Rhea" id="RHEA-COMP:9863"/>
        <dbReference type="Rhea" id="RHEA-COMP:11604"/>
        <dbReference type="ChEBI" id="CHEBI:15378"/>
        <dbReference type="ChEBI" id="CHEBI:29999"/>
        <dbReference type="ChEBI" id="CHEBI:30616"/>
        <dbReference type="ChEBI" id="CHEBI:83421"/>
        <dbReference type="ChEBI" id="CHEBI:456216"/>
        <dbReference type="EC" id="2.7.11.1"/>
    </reaction>
</comment>
<keyword evidence="13" id="KW-1185">Reference proteome</keyword>
<evidence type="ECO:0000256" key="8">
    <source>
        <dbReference type="ARBA" id="ARBA00047899"/>
    </source>
</evidence>
<evidence type="ECO:0000256" key="7">
    <source>
        <dbReference type="ARBA" id="ARBA00022840"/>
    </source>
</evidence>
<dbReference type="InterPro" id="IPR050629">
    <property type="entry name" value="STE20/SPS1-PAK"/>
</dbReference>
<dbReference type="InterPro" id="IPR011009">
    <property type="entry name" value="Kinase-like_dom_sf"/>
</dbReference>
<evidence type="ECO:0000256" key="1">
    <source>
        <dbReference type="ARBA" id="ARBA00008874"/>
    </source>
</evidence>
<proteinExistence type="inferred from homology"/>
<dbReference type="PROSITE" id="PS50011">
    <property type="entry name" value="PROTEIN_KINASE_DOM"/>
    <property type="match status" value="1"/>
</dbReference>
<dbReference type="PANTHER" id="PTHR48012:SF10">
    <property type="entry name" value="FI20177P1"/>
    <property type="match status" value="1"/>
</dbReference>